<feature type="domain" description="Fimbrial-type adhesion" evidence="3">
    <location>
        <begin position="28"/>
        <end position="180"/>
    </location>
</feature>
<dbReference type="Pfam" id="PF00419">
    <property type="entry name" value="Fimbrial"/>
    <property type="match status" value="1"/>
</dbReference>
<sequence>MKAKLIPLLLVAGSALLATRAHAVSGTITFSGEVKTNTCKINDLKDSAANFTVPLPHVSADALSTSGATAGRTRFDIRLSDCNTDPAGSAYVHFEGSNDADPQSGHLKLESTAGAKNVQIALLDASGNSIPLNGNAPIPTAVPIGTDGSATLHYAAQYVATGKAQGGKATARVNFTIVYQ</sequence>
<dbReference type="EMBL" id="CP044065">
    <property type="protein sequence ID" value="QET01194.1"/>
    <property type="molecule type" value="Genomic_DNA"/>
</dbReference>
<reference evidence="4 5" key="1">
    <citation type="submission" date="2019-09" db="EMBL/GenBank/DDBJ databases">
        <title>FDA dAtabase for Regulatory Grade micrObial Sequences (FDA-ARGOS): Supporting development and validation of Infectious Disease Dx tests.</title>
        <authorList>
            <person name="Sciortino C."/>
            <person name="Tallon L."/>
            <person name="Sadzewicz L."/>
            <person name="Vavikolanu K."/>
            <person name="Mehta A."/>
            <person name="Aluvathingal J."/>
            <person name="Nadendla S."/>
            <person name="Nandy P."/>
            <person name="Geyer C."/>
            <person name="Yan Y."/>
            <person name="Sichtig H."/>
        </authorList>
    </citation>
    <scope>NUCLEOTIDE SEQUENCE [LARGE SCALE GENOMIC DNA]</scope>
    <source>
        <strain evidence="4 5">FDAARGOS_664</strain>
    </source>
</reference>
<dbReference type="GO" id="GO:0043709">
    <property type="term" value="P:cell adhesion involved in single-species biofilm formation"/>
    <property type="evidence" value="ECO:0007669"/>
    <property type="project" value="TreeGrafter"/>
</dbReference>
<dbReference type="SUPFAM" id="SSF49401">
    <property type="entry name" value="Bacterial adhesins"/>
    <property type="match status" value="1"/>
</dbReference>
<dbReference type="GO" id="GO:0009289">
    <property type="term" value="C:pilus"/>
    <property type="evidence" value="ECO:0007669"/>
    <property type="project" value="InterPro"/>
</dbReference>
<evidence type="ECO:0000313" key="5">
    <source>
        <dbReference type="Proteomes" id="UP000322822"/>
    </source>
</evidence>
<dbReference type="PANTHER" id="PTHR33420">
    <property type="entry name" value="FIMBRIAL SUBUNIT ELFA-RELATED"/>
    <property type="match status" value="1"/>
</dbReference>
<dbReference type="RefSeq" id="WP_150371255.1">
    <property type="nucleotide sequence ID" value="NZ_CP044065.1"/>
</dbReference>
<feature type="chain" id="PRO_5024998654" evidence="2">
    <location>
        <begin position="24"/>
        <end position="180"/>
    </location>
</feature>
<evidence type="ECO:0000259" key="3">
    <source>
        <dbReference type="Pfam" id="PF00419"/>
    </source>
</evidence>
<evidence type="ECO:0000313" key="4">
    <source>
        <dbReference type="EMBL" id="QET01194.1"/>
    </source>
</evidence>
<dbReference type="InterPro" id="IPR008966">
    <property type="entry name" value="Adhesion_dom_sf"/>
</dbReference>
<protein>
    <submittedName>
        <fullName evidence="4">Type 1 fimbrial protein</fullName>
    </submittedName>
</protein>
<dbReference type="InterPro" id="IPR036937">
    <property type="entry name" value="Adhesion_dom_fimbrial_sf"/>
</dbReference>
<dbReference type="OrthoDB" id="8656135at2"/>
<evidence type="ECO:0000256" key="1">
    <source>
        <dbReference type="ARBA" id="ARBA00022729"/>
    </source>
</evidence>
<accession>A0A5P2H0D1</accession>
<dbReference type="PANTHER" id="PTHR33420:SF3">
    <property type="entry name" value="FIMBRIAL SUBUNIT ELFA"/>
    <property type="match status" value="1"/>
</dbReference>
<dbReference type="AlphaFoldDB" id="A0A5P2H0D1"/>
<proteinExistence type="predicted"/>
<dbReference type="InterPro" id="IPR000259">
    <property type="entry name" value="Adhesion_dom_fimbrial"/>
</dbReference>
<gene>
    <name evidence="4" type="ORF">FOB72_03510</name>
</gene>
<organism evidence="4 5">
    <name type="scientific">Cupriavidus pauculus</name>
    <dbReference type="NCBI Taxonomy" id="82633"/>
    <lineage>
        <taxon>Bacteria</taxon>
        <taxon>Pseudomonadati</taxon>
        <taxon>Pseudomonadota</taxon>
        <taxon>Betaproteobacteria</taxon>
        <taxon>Burkholderiales</taxon>
        <taxon>Burkholderiaceae</taxon>
        <taxon>Cupriavidus</taxon>
    </lineage>
</organism>
<dbReference type="Proteomes" id="UP000322822">
    <property type="component" value="Chromosome 1"/>
</dbReference>
<keyword evidence="1 2" id="KW-0732">Signal</keyword>
<evidence type="ECO:0000256" key="2">
    <source>
        <dbReference type="SAM" id="SignalP"/>
    </source>
</evidence>
<name>A0A5P2H0D1_9BURK</name>
<dbReference type="InterPro" id="IPR050263">
    <property type="entry name" value="Bact_Fimbrial_Adh_Pro"/>
</dbReference>
<dbReference type="Gene3D" id="2.60.40.1090">
    <property type="entry name" value="Fimbrial-type adhesion domain"/>
    <property type="match status" value="1"/>
</dbReference>
<feature type="signal peptide" evidence="2">
    <location>
        <begin position="1"/>
        <end position="23"/>
    </location>
</feature>